<dbReference type="Proteomes" id="UP000784294">
    <property type="component" value="Unassembled WGS sequence"/>
</dbReference>
<name>A0A448WF76_9PLAT</name>
<evidence type="ECO:0000313" key="2">
    <source>
        <dbReference type="EMBL" id="VEL10329.1"/>
    </source>
</evidence>
<protein>
    <submittedName>
        <fullName evidence="2">Uncharacterized protein</fullName>
    </submittedName>
</protein>
<accession>A0A448WF76</accession>
<evidence type="ECO:0000256" key="1">
    <source>
        <dbReference type="SAM" id="MobiDB-lite"/>
    </source>
</evidence>
<gene>
    <name evidence="2" type="ORF">PXEA_LOCUS3769</name>
</gene>
<feature type="region of interest" description="Disordered" evidence="1">
    <location>
        <begin position="57"/>
        <end position="99"/>
    </location>
</feature>
<feature type="compositionally biased region" description="Polar residues" evidence="1">
    <location>
        <begin position="57"/>
        <end position="80"/>
    </location>
</feature>
<sequence>MPFVSDVGGGHLLGQASYGLFRCFIVPHALPTGQVFVFVNQTTWLDWRNLRGFDHPPQSSGQYCSPNNRLGSLARTSSAEGSGLSVADARNRSVQTPLELPKLDQPDRLRKCAVPDLDPASRRGRGVGQEGEERVKMQKKQAHYGSGIGPTDRRSHVNTCCLSLDHGNHDCLSAAGTGGSHAHLSECQRLVKQWQT</sequence>
<proteinExistence type="predicted"/>
<evidence type="ECO:0000313" key="3">
    <source>
        <dbReference type="Proteomes" id="UP000784294"/>
    </source>
</evidence>
<reference evidence="2" key="1">
    <citation type="submission" date="2018-11" db="EMBL/GenBank/DDBJ databases">
        <authorList>
            <consortium name="Pathogen Informatics"/>
        </authorList>
    </citation>
    <scope>NUCLEOTIDE SEQUENCE</scope>
</reference>
<feature type="region of interest" description="Disordered" evidence="1">
    <location>
        <begin position="115"/>
        <end position="150"/>
    </location>
</feature>
<organism evidence="2 3">
    <name type="scientific">Protopolystoma xenopodis</name>
    <dbReference type="NCBI Taxonomy" id="117903"/>
    <lineage>
        <taxon>Eukaryota</taxon>
        <taxon>Metazoa</taxon>
        <taxon>Spiralia</taxon>
        <taxon>Lophotrochozoa</taxon>
        <taxon>Platyhelminthes</taxon>
        <taxon>Monogenea</taxon>
        <taxon>Polyopisthocotylea</taxon>
        <taxon>Polystomatidea</taxon>
        <taxon>Polystomatidae</taxon>
        <taxon>Protopolystoma</taxon>
    </lineage>
</organism>
<comment type="caution">
    <text evidence="2">The sequence shown here is derived from an EMBL/GenBank/DDBJ whole genome shotgun (WGS) entry which is preliminary data.</text>
</comment>
<dbReference type="AlphaFoldDB" id="A0A448WF76"/>
<keyword evidence="3" id="KW-1185">Reference proteome</keyword>
<dbReference type="EMBL" id="CAAALY010008700">
    <property type="protein sequence ID" value="VEL10329.1"/>
    <property type="molecule type" value="Genomic_DNA"/>
</dbReference>